<name>A6JFR5_RAT</name>
<gene>
    <name evidence="1" type="ORF">rCG_30428</name>
</gene>
<evidence type="ECO:0000313" key="2">
    <source>
        <dbReference type="Proteomes" id="UP000234681"/>
    </source>
</evidence>
<reference evidence="2" key="1">
    <citation type="submission" date="2005-09" db="EMBL/GenBank/DDBJ databases">
        <authorList>
            <person name="Mural R.J."/>
            <person name="Li P.W."/>
            <person name="Adams M.D."/>
            <person name="Amanatides P.G."/>
            <person name="Baden-Tillson H."/>
            <person name="Barnstead M."/>
            <person name="Chin S.H."/>
            <person name="Dew I."/>
            <person name="Evans C.A."/>
            <person name="Ferriera S."/>
            <person name="Flanigan M."/>
            <person name="Fosler C."/>
            <person name="Glodek A."/>
            <person name="Gu Z."/>
            <person name="Holt R.A."/>
            <person name="Jennings D."/>
            <person name="Kraft C.L."/>
            <person name="Lu F."/>
            <person name="Nguyen T."/>
            <person name="Nusskern D.R."/>
            <person name="Pfannkoch C.M."/>
            <person name="Sitter C."/>
            <person name="Sutton G.G."/>
            <person name="Venter J.C."/>
            <person name="Wang Z."/>
            <person name="Woodage T."/>
            <person name="Zheng X.H."/>
            <person name="Zhong F."/>
        </authorList>
    </citation>
    <scope>NUCLEOTIDE SEQUENCE [LARGE SCALE GENOMIC DNA]</scope>
    <source>
        <strain>BN</strain>
        <strain evidence="2">Sprague-Dawley</strain>
    </source>
</reference>
<dbReference type="AlphaFoldDB" id="A6JFR5"/>
<evidence type="ECO:0000313" key="1">
    <source>
        <dbReference type="EMBL" id="EDM11662.1"/>
    </source>
</evidence>
<sequence length="41" mass="4877">MKPLFFYFGEYITSYCALYGVKNGYSLDDPQSRFSWCQRGH</sequence>
<proteinExistence type="predicted"/>
<accession>A6JFR5</accession>
<dbReference type="EMBL" id="CH473984">
    <property type="protein sequence ID" value="EDM11662.1"/>
    <property type="molecule type" value="Genomic_DNA"/>
</dbReference>
<organism evidence="1 2">
    <name type="scientific">Rattus norvegicus</name>
    <name type="common">Rat</name>
    <dbReference type="NCBI Taxonomy" id="10116"/>
    <lineage>
        <taxon>Eukaryota</taxon>
        <taxon>Metazoa</taxon>
        <taxon>Chordata</taxon>
        <taxon>Craniata</taxon>
        <taxon>Vertebrata</taxon>
        <taxon>Euteleostomi</taxon>
        <taxon>Mammalia</taxon>
        <taxon>Eutheria</taxon>
        <taxon>Euarchontoglires</taxon>
        <taxon>Glires</taxon>
        <taxon>Rodentia</taxon>
        <taxon>Myomorpha</taxon>
        <taxon>Muroidea</taxon>
        <taxon>Muridae</taxon>
        <taxon>Murinae</taxon>
        <taxon>Rattus</taxon>
    </lineage>
</organism>
<protein>
    <submittedName>
        <fullName evidence="1">RCG30428, isoform CRA_b</fullName>
    </submittedName>
</protein>
<dbReference type="Proteomes" id="UP000234681">
    <property type="component" value="Chromosome 5"/>
</dbReference>